<feature type="compositionally biased region" description="Low complexity" evidence="1">
    <location>
        <begin position="33"/>
        <end position="66"/>
    </location>
</feature>
<sequence>MSRHRRQQSQVLPPEILSGDEDLPKSFDITANQKTSGTTTPTTTTTTTQPTKQTPPTTTPSPATTNKPPPSKSH</sequence>
<evidence type="ECO:0000313" key="2">
    <source>
        <dbReference type="EMBL" id="KAE9596308.1"/>
    </source>
</evidence>
<dbReference type="EMBL" id="WOCE01000017">
    <property type="protein sequence ID" value="KAE9596308.1"/>
    <property type="molecule type" value="Genomic_DNA"/>
</dbReference>
<keyword evidence="3" id="KW-1185">Reference proteome</keyword>
<evidence type="ECO:0000313" key="3">
    <source>
        <dbReference type="Proteomes" id="UP000447434"/>
    </source>
</evidence>
<dbReference type="OrthoDB" id="1434919at2759"/>
<comment type="caution">
    <text evidence="2">The sequence shown here is derived from an EMBL/GenBank/DDBJ whole genome shotgun (WGS) entry which is preliminary data.</text>
</comment>
<dbReference type="Proteomes" id="UP000447434">
    <property type="component" value="Chromosome 17"/>
</dbReference>
<protein>
    <submittedName>
        <fullName evidence="2">Uncharacterized protein</fullName>
    </submittedName>
</protein>
<accession>A0A6A4P9X5</accession>
<evidence type="ECO:0000256" key="1">
    <source>
        <dbReference type="SAM" id="MobiDB-lite"/>
    </source>
</evidence>
<dbReference type="AlphaFoldDB" id="A0A6A4P9X5"/>
<proteinExistence type="predicted"/>
<organism evidence="2 3">
    <name type="scientific">Lupinus albus</name>
    <name type="common">White lupine</name>
    <name type="synonym">Lupinus termis</name>
    <dbReference type="NCBI Taxonomy" id="3870"/>
    <lineage>
        <taxon>Eukaryota</taxon>
        <taxon>Viridiplantae</taxon>
        <taxon>Streptophyta</taxon>
        <taxon>Embryophyta</taxon>
        <taxon>Tracheophyta</taxon>
        <taxon>Spermatophyta</taxon>
        <taxon>Magnoliopsida</taxon>
        <taxon>eudicotyledons</taxon>
        <taxon>Gunneridae</taxon>
        <taxon>Pentapetalae</taxon>
        <taxon>rosids</taxon>
        <taxon>fabids</taxon>
        <taxon>Fabales</taxon>
        <taxon>Fabaceae</taxon>
        <taxon>Papilionoideae</taxon>
        <taxon>50 kb inversion clade</taxon>
        <taxon>genistoids sensu lato</taxon>
        <taxon>core genistoids</taxon>
        <taxon>Genisteae</taxon>
        <taxon>Lupinus</taxon>
    </lineage>
</organism>
<feature type="region of interest" description="Disordered" evidence="1">
    <location>
        <begin position="1"/>
        <end position="74"/>
    </location>
</feature>
<gene>
    <name evidence="2" type="ORF">Lalb_Chr17g0347921</name>
</gene>
<name>A0A6A4P9X5_LUPAL</name>
<reference evidence="3" key="1">
    <citation type="journal article" date="2020" name="Nat. Commun.">
        <title>Genome sequence of the cluster root forming white lupin.</title>
        <authorList>
            <person name="Hufnagel B."/>
            <person name="Marques A."/>
            <person name="Soriano A."/>
            <person name="Marques L."/>
            <person name="Divol F."/>
            <person name="Doumas P."/>
            <person name="Sallet E."/>
            <person name="Mancinotti D."/>
            <person name="Carrere S."/>
            <person name="Marande W."/>
            <person name="Arribat S."/>
            <person name="Keller J."/>
            <person name="Huneau C."/>
            <person name="Blein T."/>
            <person name="Aime D."/>
            <person name="Laguerre M."/>
            <person name="Taylor J."/>
            <person name="Schubert V."/>
            <person name="Nelson M."/>
            <person name="Geu-Flores F."/>
            <person name="Crespi M."/>
            <person name="Gallardo-Guerrero K."/>
            <person name="Delaux P.-M."/>
            <person name="Salse J."/>
            <person name="Berges H."/>
            <person name="Guyot R."/>
            <person name="Gouzy J."/>
            <person name="Peret B."/>
        </authorList>
    </citation>
    <scope>NUCLEOTIDE SEQUENCE [LARGE SCALE GENOMIC DNA]</scope>
    <source>
        <strain evidence="3">cv. Amiga</strain>
    </source>
</reference>